<evidence type="ECO:0000256" key="1">
    <source>
        <dbReference type="ARBA" id="ARBA00024322"/>
    </source>
</evidence>
<comment type="caution">
    <text evidence="7">The sequence shown here is derived from an EMBL/GenBank/DDBJ whole genome shotgun (WGS) entry which is preliminary data.</text>
</comment>
<dbReference type="PANTHER" id="PTHR33941:SF11">
    <property type="entry name" value="BACTERIAL MICROCOMPARTMENT SHELL PROTEIN PDUJ"/>
    <property type="match status" value="1"/>
</dbReference>
<accession>A0A430B6X9</accession>
<evidence type="ECO:0000313" key="7">
    <source>
        <dbReference type="EMBL" id="RSU16043.1"/>
    </source>
</evidence>
<dbReference type="InterPro" id="IPR037233">
    <property type="entry name" value="CcmK-like_sf"/>
</dbReference>
<name>A0A430B6X9_9ENTE</name>
<evidence type="ECO:0000313" key="8">
    <source>
        <dbReference type="Proteomes" id="UP000288028"/>
    </source>
</evidence>
<sequence length="150" mass="16087">MKIEALGLVEIKGFLGAVAAADAALKTADVVLLNAEVIKGGQTTIQLTGDVAAVKVAVDSATAVAENLNCLLSSHVIPRMAEDTAKMVMESVKKKQASKPNKVEEIKPEPVKEEVTEVKEVKPEPAKTEKKNSDVKKEKNTKKKPKTNKK</sequence>
<evidence type="ECO:0000313" key="6">
    <source>
        <dbReference type="EMBL" id="MDT2832606.1"/>
    </source>
</evidence>
<dbReference type="CDD" id="cd07045">
    <property type="entry name" value="BMC_CcmK_like"/>
    <property type="match status" value="1"/>
</dbReference>
<dbReference type="PANTHER" id="PTHR33941">
    <property type="entry name" value="PROPANEDIOL UTILIZATION PROTEIN PDUA"/>
    <property type="match status" value="1"/>
</dbReference>
<dbReference type="Gene3D" id="3.30.70.1710">
    <property type="match status" value="1"/>
</dbReference>
<reference evidence="7 8" key="1">
    <citation type="submission" date="2017-05" db="EMBL/GenBank/DDBJ databases">
        <title>Vagococcus spp. assemblies.</title>
        <authorList>
            <person name="Gulvik C.A."/>
        </authorList>
    </citation>
    <scope>NUCLEOTIDE SEQUENCE [LARGE SCALE GENOMIC DNA]</scope>
    <source>
        <strain evidence="7 8">SS1714</strain>
    </source>
</reference>
<dbReference type="Pfam" id="PF00936">
    <property type="entry name" value="BMC"/>
    <property type="match status" value="1"/>
</dbReference>
<reference evidence="6" key="2">
    <citation type="submission" date="2023-03" db="EMBL/GenBank/DDBJ databases">
        <authorList>
            <person name="Shen W."/>
            <person name="Cai J."/>
        </authorList>
    </citation>
    <scope>NUCLEOTIDE SEQUENCE</scope>
    <source>
        <strain evidence="6">P96-3</strain>
    </source>
</reference>
<evidence type="ECO:0000256" key="2">
    <source>
        <dbReference type="ARBA" id="ARBA00024446"/>
    </source>
</evidence>
<dbReference type="AlphaFoldDB" id="A0A430B6X9"/>
<protein>
    <submittedName>
        <fullName evidence="6">BMC domain-containing protein</fullName>
    </submittedName>
</protein>
<gene>
    <name evidence="7" type="ORF">CBF28_03585</name>
    <name evidence="6" type="ORF">P7H70_00950</name>
</gene>
<feature type="domain" description="BMC" evidence="5">
    <location>
        <begin position="5"/>
        <end position="89"/>
    </location>
</feature>
<feature type="compositionally biased region" description="Basic residues" evidence="4">
    <location>
        <begin position="139"/>
        <end position="150"/>
    </location>
</feature>
<comment type="similarity">
    <text evidence="3">Belongs to the bacterial microcompartments protein family.</text>
</comment>
<dbReference type="EMBL" id="JARQBZ010000001">
    <property type="protein sequence ID" value="MDT2832606.1"/>
    <property type="molecule type" value="Genomic_DNA"/>
</dbReference>
<feature type="region of interest" description="Disordered" evidence="4">
    <location>
        <begin position="91"/>
        <end position="150"/>
    </location>
</feature>
<dbReference type="Proteomes" id="UP000288028">
    <property type="component" value="Unassembled WGS sequence"/>
</dbReference>
<evidence type="ECO:0000256" key="4">
    <source>
        <dbReference type="SAM" id="MobiDB-lite"/>
    </source>
</evidence>
<evidence type="ECO:0000259" key="5">
    <source>
        <dbReference type="PROSITE" id="PS51930"/>
    </source>
</evidence>
<dbReference type="PROSITE" id="PS51930">
    <property type="entry name" value="BMC_2"/>
    <property type="match status" value="1"/>
</dbReference>
<feature type="compositionally biased region" description="Basic and acidic residues" evidence="4">
    <location>
        <begin position="101"/>
        <end position="138"/>
    </location>
</feature>
<dbReference type="InterPro" id="IPR050575">
    <property type="entry name" value="BMC_shell"/>
</dbReference>
<dbReference type="Proteomes" id="UP001268577">
    <property type="component" value="Unassembled WGS sequence"/>
</dbReference>
<keyword evidence="8" id="KW-1185">Reference proteome</keyword>
<comment type="subcellular location">
    <subcellularLocation>
        <location evidence="1">Bacterial microcompartment</location>
    </subcellularLocation>
</comment>
<evidence type="ECO:0000256" key="3">
    <source>
        <dbReference type="PROSITE-ProRule" id="PRU01278"/>
    </source>
</evidence>
<dbReference type="InterPro" id="IPR000249">
    <property type="entry name" value="BMC_dom"/>
</dbReference>
<organism evidence="7 8">
    <name type="scientific">Vagococcus carniphilus</name>
    <dbReference type="NCBI Taxonomy" id="218144"/>
    <lineage>
        <taxon>Bacteria</taxon>
        <taxon>Bacillati</taxon>
        <taxon>Bacillota</taxon>
        <taxon>Bacilli</taxon>
        <taxon>Lactobacillales</taxon>
        <taxon>Enterococcaceae</taxon>
        <taxon>Vagococcus</taxon>
    </lineage>
</organism>
<dbReference type="RefSeq" id="WP_246433283.1">
    <property type="nucleotide sequence ID" value="NZ_CP060720.1"/>
</dbReference>
<keyword evidence="2" id="KW-1283">Bacterial microcompartment</keyword>
<dbReference type="GO" id="GO:0031469">
    <property type="term" value="C:bacterial microcompartment"/>
    <property type="evidence" value="ECO:0007669"/>
    <property type="project" value="UniProtKB-SubCell"/>
</dbReference>
<dbReference type="InterPro" id="IPR044872">
    <property type="entry name" value="CcmK/CsoS1_BMC"/>
</dbReference>
<dbReference type="SUPFAM" id="SSF143414">
    <property type="entry name" value="CcmK-like"/>
    <property type="match status" value="1"/>
</dbReference>
<dbReference type="EMBL" id="NGKB01000003">
    <property type="protein sequence ID" value="RSU16043.1"/>
    <property type="molecule type" value="Genomic_DNA"/>
</dbReference>
<proteinExistence type="inferred from homology"/>
<dbReference type="GeneID" id="95581462"/>
<dbReference type="SMART" id="SM00877">
    <property type="entry name" value="BMC"/>
    <property type="match status" value="1"/>
</dbReference>